<comment type="caution">
    <text evidence="11">The sequence shown here is derived from an EMBL/GenBank/DDBJ whole genome shotgun (WGS) entry which is preliminary data.</text>
</comment>
<dbReference type="EC" id="2.7.13.3" evidence="2"/>
<keyword evidence="12" id="KW-1185">Reference proteome</keyword>
<dbReference type="Proteomes" id="UP000653480">
    <property type="component" value="Unassembled WGS sequence"/>
</dbReference>
<dbReference type="PANTHER" id="PTHR24421:SF10">
    <property type="entry name" value="NITRATE_NITRITE SENSOR PROTEIN NARQ"/>
    <property type="match status" value="1"/>
</dbReference>
<feature type="transmembrane region" description="Helical" evidence="9">
    <location>
        <begin position="54"/>
        <end position="73"/>
    </location>
</feature>
<feature type="domain" description="Histidine kinase/HSP90-like ATPase" evidence="10">
    <location>
        <begin position="290"/>
        <end position="383"/>
    </location>
</feature>
<dbReference type="GO" id="GO:0005524">
    <property type="term" value="F:ATP binding"/>
    <property type="evidence" value="ECO:0007669"/>
    <property type="project" value="UniProtKB-KW"/>
</dbReference>
<dbReference type="InterPro" id="IPR050482">
    <property type="entry name" value="Sensor_HK_TwoCompSys"/>
</dbReference>
<dbReference type="Pfam" id="PF07730">
    <property type="entry name" value="HisKA_3"/>
    <property type="match status" value="1"/>
</dbReference>
<dbReference type="GO" id="GO:0046983">
    <property type="term" value="F:protein dimerization activity"/>
    <property type="evidence" value="ECO:0007669"/>
    <property type="project" value="InterPro"/>
</dbReference>
<keyword evidence="6 11" id="KW-0418">Kinase</keyword>
<keyword evidence="5" id="KW-0547">Nucleotide-binding</keyword>
<comment type="catalytic activity">
    <reaction evidence="1">
        <text>ATP + protein L-histidine = ADP + protein N-phospho-L-histidine.</text>
        <dbReference type="EC" id="2.7.13.3"/>
    </reaction>
</comment>
<dbReference type="InterPro" id="IPR036890">
    <property type="entry name" value="HATPase_C_sf"/>
</dbReference>
<reference evidence="11" key="2">
    <citation type="submission" date="2020-09" db="EMBL/GenBank/DDBJ databases">
        <authorList>
            <person name="Sun Q."/>
            <person name="Zhou Y."/>
        </authorList>
    </citation>
    <scope>NUCLEOTIDE SEQUENCE</scope>
    <source>
        <strain evidence="11">CGMCC 4.7138</strain>
    </source>
</reference>
<keyword evidence="9" id="KW-1133">Transmembrane helix</keyword>
<dbReference type="EMBL" id="BMMN01000002">
    <property type="protein sequence ID" value="GGO03042.1"/>
    <property type="molecule type" value="Genomic_DNA"/>
</dbReference>
<dbReference type="InterPro" id="IPR011712">
    <property type="entry name" value="Sig_transdc_His_kin_sub3_dim/P"/>
</dbReference>
<feature type="transmembrane region" description="Helical" evidence="9">
    <location>
        <begin position="107"/>
        <end position="123"/>
    </location>
</feature>
<feature type="transmembrane region" description="Helical" evidence="9">
    <location>
        <begin position="130"/>
        <end position="150"/>
    </location>
</feature>
<dbReference type="AlphaFoldDB" id="A0A8H9GV46"/>
<feature type="transmembrane region" description="Helical" evidence="9">
    <location>
        <begin position="85"/>
        <end position="101"/>
    </location>
</feature>
<dbReference type="CDD" id="cd16917">
    <property type="entry name" value="HATPase_UhpB-NarQ-NarX-like"/>
    <property type="match status" value="1"/>
</dbReference>
<evidence type="ECO:0000256" key="2">
    <source>
        <dbReference type="ARBA" id="ARBA00012438"/>
    </source>
</evidence>
<gene>
    <name evidence="11" type="ORF">GCM10011574_12480</name>
</gene>
<keyword evidence="9" id="KW-0472">Membrane</keyword>
<keyword evidence="9" id="KW-0812">Transmembrane</keyword>
<dbReference type="InterPro" id="IPR003594">
    <property type="entry name" value="HATPase_dom"/>
</dbReference>
<proteinExistence type="predicted"/>
<accession>A0A8H9GV46</accession>
<evidence type="ECO:0000313" key="12">
    <source>
        <dbReference type="Proteomes" id="UP000653480"/>
    </source>
</evidence>
<dbReference type="SUPFAM" id="SSF55874">
    <property type="entry name" value="ATPase domain of HSP90 chaperone/DNA topoisomerase II/histidine kinase"/>
    <property type="match status" value="1"/>
</dbReference>
<sequence length="386" mass="41277">MSAMRWIPPRPPWTDIAVAGVLGTAAVLEALTSTDLPFTAMEMLVAGATVAPIAWRRVWPLGVVAVVMVVVAASSPVTHSFESGYAFFAMIVCCYSVAAHAKFRDSAVGAAMVTTFVLVGFAIDPHRGGVGDYLFTGVLFGGAWTLGYLIRRRGQEATLLKEQTAELKRRRAEDAERAVQAERTRIARELHDVIAHSLSVMVVQTGVVRRRLRHDRPGDSELLDEVEQAGRGAIGELRRLLGILRADGEALSLAPQPGLDGLPPLLDQMRETGLMVEMTVEGVPSPLPPGIDLAAYRIVQEALTNTLRHAGQGARAEVAIRWNGTAVELEVHDDGNGAAPLGLGTGHGLIGMRERAALYDGVLEAGPYESGGFRVCAVLPLNGSQR</sequence>
<dbReference type="Gene3D" id="3.30.565.10">
    <property type="entry name" value="Histidine kinase-like ATPase, C-terminal domain"/>
    <property type="match status" value="1"/>
</dbReference>
<evidence type="ECO:0000259" key="10">
    <source>
        <dbReference type="SMART" id="SM00387"/>
    </source>
</evidence>
<dbReference type="InterPro" id="IPR055558">
    <property type="entry name" value="DUF7134"/>
</dbReference>
<protein>
    <recommendedName>
        <fullName evidence="2">histidine kinase</fullName>
        <ecNumber evidence="2">2.7.13.3</ecNumber>
    </recommendedName>
</protein>
<keyword evidence="3" id="KW-0597">Phosphoprotein</keyword>
<dbReference type="Gene3D" id="1.20.5.1930">
    <property type="match status" value="1"/>
</dbReference>
<evidence type="ECO:0000256" key="6">
    <source>
        <dbReference type="ARBA" id="ARBA00022777"/>
    </source>
</evidence>
<evidence type="ECO:0000256" key="1">
    <source>
        <dbReference type="ARBA" id="ARBA00000085"/>
    </source>
</evidence>
<evidence type="ECO:0000256" key="8">
    <source>
        <dbReference type="ARBA" id="ARBA00023012"/>
    </source>
</evidence>
<evidence type="ECO:0000313" key="11">
    <source>
        <dbReference type="EMBL" id="GGO03042.1"/>
    </source>
</evidence>
<keyword evidence="8" id="KW-0902">Two-component regulatory system</keyword>
<evidence type="ECO:0000256" key="7">
    <source>
        <dbReference type="ARBA" id="ARBA00022840"/>
    </source>
</evidence>
<dbReference type="GO" id="GO:0016020">
    <property type="term" value="C:membrane"/>
    <property type="evidence" value="ECO:0007669"/>
    <property type="project" value="InterPro"/>
</dbReference>
<evidence type="ECO:0000256" key="4">
    <source>
        <dbReference type="ARBA" id="ARBA00022679"/>
    </source>
</evidence>
<dbReference type="SMART" id="SM00387">
    <property type="entry name" value="HATPase_c"/>
    <property type="match status" value="1"/>
</dbReference>
<name>A0A8H9GV46_9ACTN</name>
<dbReference type="Pfam" id="PF23539">
    <property type="entry name" value="DUF7134"/>
    <property type="match status" value="1"/>
</dbReference>
<organism evidence="11 12">
    <name type="scientific">Microbispora bryophytorum</name>
    <dbReference type="NCBI Taxonomy" id="1460882"/>
    <lineage>
        <taxon>Bacteria</taxon>
        <taxon>Bacillati</taxon>
        <taxon>Actinomycetota</taxon>
        <taxon>Actinomycetes</taxon>
        <taxon>Streptosporangiales</taxon>
        <taxon>Streptosporangiaceae</taxon>
        <taxon>Microbispora</taxon>
    </lineage>
</organism>
<reference evidence="11" key="1">
    <citation type="journal article" date="2014" name="Int. J. Syst. Evol. Microbiol.">
        <title>Complete genome sequence of Corynebacterium casei LMG S-19264T (=DSM 44701T), isolated from a smear-ripened cheese.</title>
        <authorList>
            <consortium name="US DOE Joint Genome Institute (JGI-PGF)"/>
            <person name="Walter F."/>
            <person name="Albersmeier A."/>
            <person name="Kalinowski J."/>
            <person name="Ruckert C."/>
        </authorList>
    </citation>
    <scope>NUCLEOTIDE SEQUENCE</scope>
    <source>
        <strain evidence="11">CGMCC 4.7138</strain>
    </source>
</reference>
<evidence type="ECO:0000256" key="5">
    <source>
        <dbReference type="ARBA" id="ARBA00022741"/>
    </source>
</evidence>
<evidence type="ECO:0000256" key="3">
    <source>
        <dbReference type="ARBA" id="ARBA00022553"/>
    </source>
</evidence>
<dbReference type="Pfam" id="PF02518">
    <property type="entry name" value="HATPase_c"/>
    <property type="match status" value="1"/>
</dbReference>
<keyword evidence="7" id="KW-0067">ATP-binding</keyword>
<dbReference type="GO" id="GO:0000155">
    <property type="term" value="F:phosphorelay sensor kinase activity"/>
    <property type="evidence" value="ECO:0007669"/>
    <property type="project" value="InterPro"/>
</dbReference>
<dbReference type="PANTHER" id="PTHR24421">
    <property type="entry name" value="NITRATE/NITRITE SENSOR PROTEIN NARX-RELATED"/>
    <property type="match status" value="1"/>
</dbReference>
<keyword evidence="4" id="KW-0808">Transferase</keyword>
<evidence type="ECO:0000256" key="9">
    <source>
        <dbReference type="SAM" id="Phobius"/>
    </source>
</evidence>